<dbReference type="PROSITE" id="PS51683">
    <property type="entry name" value="SAM_OMT_II"/>
    <property type="match status" value="1"/>
</dbReference>
<dbReference type="PANTHER" id="PTHR43712:SF2">
    <property type="entry name" value="O-METHYLTRANSFERASE CICE"/>
    <property type="match status" value="1"/>
</dbReference>
<evidence type="ECO:0000256" key="1">
    <source>
        <dbReference type="ARBA" id="ARBA00022603"/>
    </source>
</evidence>
<proteinExistence type="predicted"/>
<dbReference type="RefSeq" id="WP_185245215.1">
    <property type="nucleotide sequence ID" value="NZ_AP023213.1"/>
</dbReference>
<evidence type="ECO:0000259" key="5">
    <source>
        <dbReference type="Pfam" id="PF00891"/>
    </source>
</evidence>
<dbReference type="GO" id="GO:0046983">
    <property type="term" value="F:protein dimerization activity"/>
    <property type="evidence" value="ECO:0007669"/>
    <property type="project" value="InterPro"/>
</dbReference>
<keyword evidence="8" id="KW-1185">Reference proteome</keyword>
<name>A0A6S6M690_9BACT</name>
<gene>
    <name evidence="7" type="ORF">GEOBRER4_n1974</name>
</gene>
<keyword evidence="3" id="KW-0949">S-adenosyl-L-methionine</keyword>
<feature type="domain" description="O-methyltransferase dimerisation" evidence="6">
    <location>
        <begin position="13"/>
        <end position="88"/>
    </location>
</feature>
<evidence type="ECO:0000313" key="8">
    <source>
        <dbReference type="Proteomes" id="UP000515472"/>
    </source>
</evidence>
<dbReference type="InterPro" id="IPR016461">
    <property type="entry name" value="COMT-like"/>
</dbReference>
<dbReference type="Gene3D" id="1.10.10.10">
    <property type="entry name" value="Winged helix-like DNA-binding domain superfamily/Winged helix DNA-binding domain"/>
    <property type="match status" value="1"/>
</dbReference>
<evidence type="ECO:0000256" key="3">
    <source>
        <dbReference type="ARBA" id="ARBA00022691"/>
    </source>
</evidence>
<dbReference type="InterPro" id="IPR012967">
    <property type="entry name" value="COMT_dimerisation"/>
</dbReference>
<evidence type="ECO:0000259" key="6">
    <source>
        <dbReference type="Pfam" id="PF08100"/>
    </source>
</evidence>
<protein>
    <submittedName>
        <fullName evidence="7">O-methyltransferase family 2</fullName>
    </submittedName>
</protein>
<dbReference type="Proteomes" id="UP000515472">
    <property type="component" value="Chromosome"/>
</dbReference>
<keyword evidence="2 7" id="KW-0808">Transferase</keyword>
<dbReference type="InterPro" id="IPR001077">
    <property type="entry name" value="COMT_C"/>
</dbReference>
<feature type="domain" description="O-methyltransferase C-terminal" evidence="5">
    <location>
        <begin position="128"/>
        <end position="310"/>
    </location>
</feature>
<dbReference type="InterPro" id="IPR036390">
    <property type="entry name" value="WH_DNA-bd_sf"/>
</dbReference>
<dbReference type="GO" id="GO:0008171">
    <property type="term" value="F:O-methyltransferase activity"/>
    <property type="evidence" value="ECO:0007669"/>
    <property type="project" value="InterPro"/>
</dbReference>
<accession>A0A6S6M690</accession>
<evidence type="ECO:0000256" key="2">
    <source>
        <dbReference type="ARBA" id="ARBA00022679"/>
    </source>
</evidence>
<dbReference type="EMBL" id="AP023213">
    <property type="protein sequence ID" value="BCG47151.1"/>
    <property type="molecule type" value="Genomic_DNA"/>
</dbReference>
<sequence length="335" mass="36682">MEKKNWTIAGLLELSGSYWSTCALHAGVKLDVFTQLDNGPVPSETVAARVNCDRRGLSMLLHALVALGLLEKQGEAFAATPFAASYLSRNSHEYLGHIIMHHHHLMTSWANLDQAVRTGKPVRERVSHEDVESSRESFLMGMFNLAMQLAPRVVPQIDLSGHRRLLDIGGGPGTYAIHFCRQNPDLEAVICDLPTTRSFAEKTVAHFDLSDRIGFIDVDFEKEELPEGFDVAWLSHVLHGIGPDACDTLLKKAVKVLEPGGLLLVQEFILDDTRDAPLFPALFSLNMLLGTPEGQSYSEGEIVAMLQKAGATDVRRLQIPLPNGAGIIAGTKTRG</sequence>
<evidence type="ECO:0000313" key="7">
    <source>
        <dbReference type="EMBL" id="BCG47151.1"/>
    </source>
</evidence>
<dbReference type="KEGG" id="gbn:GEOBRER4_19010"/>
<dbReference type="SUPFAM" id="SSF53335">
    <property type="entry name" value="S-adenosyl-L-methionine-dependent methyltransferases"/>
    <property type="match status" value="1"/>
</dbReference>
<dbReference type="CDD" id="cd02440">
    <property type="entry name" value="AdoMet_MTases"/>
    <property type="match status" value="1"/>
</dbReference>
<dbReference type="InterPro" id="IPR029063">
    <property type="entry name" value="SAM-dependent_MTases_sf"/>
</dbReference>
<dbReference type="PIRSF" id="PIRSF005739">
    <property type="entry name" value="O-mtase"/>
    <property type="match status" value="1"/>
</dbReference>
<dbReference type="PANTHER" id="PTHR43712">
    <property type="entry name" value="PUTATIVE (AFU_ORTHOLOGUE AFUA_4G14580)-RELATED"/>
    <property type="match status" value="1"/>
</dbReference>
<organism evidence="7 8">
    <name type="scientific">Citrifermentans bremense</name>
    <dbReference type="NCBI Taxonomy" id="60035"/>
    <lineage>
        <taxon>Bacteria</taxon>
        <taxon>Pseudomonadati</taxon>
        <taxon>Thermodesulfobacteriota</taxon>
        <taxon>Desulfuromonadia</taxon>
        <taxon>Geobacterales</taxon>
        <taxon>Geobacteraceae</taxon>
        <taxon>Citrifermentans</taxon>
    </lineage>
</organism>
<keyword evidence="1 7" id="KW-0489">Methyltransferase</keyword>
<dbReference type="GO" id="GO:0032259">
    <property type="term" value="P:methylation"/>
    <property type="evidence" value="ECO:0007669"/>
    <property type="project" value="UniProtKB-KW"/>
</dbReference>
<feature type="active site" description="Proton acceptor" evidence="4">
    <location>
        <position position="239"/>
    </location>
</feature>
<evidence type="ECO:0000256" key="4">
    <source>
        <dbReference type="PIRSR" id="PIRSR005739-1"/>
    </source>
</evidence>
<dbReference type="Gene3D" id="3.40.50.150">
    <property type="entry name" value="Vaccinia Virus protein VP39"/>
    <property type="match status" value="1"/>
</dbReference>
<dbReference type="InterPro" id="IPR036388">
    <property type="entry name" value="WH-like_DNA-bd_sf"/>
</dbReference>
<dbReference type="Pfam" id="PF08100">
    <property type="entry name" value="Dimerisation"/>
    <property type="match status" value="1"/>
</dbReference>
<reference evidence="7 8" key="1">
    <citation type="submission" date="2020-06" db="EMBL/GenBank/DDBJ databases">
        <title>Interaction of electrochemicaly active bacteria, Geobacter bremensis R4 on different carbon anode.</title>
        <authorList>
            <person name="Meng L."/>
            <person name="Yoshida N."/>
        </authorList>
    </citation>
    <scope>NUCLEOTIDE SEQUENCE [LARGE SCALE GENOMIC DNA]</scope>
    <source>
        <strain evidence="7 8">R4</strain>
    </source>
</reference>
<dbReference type="AlphaFoldDB" id="A0A6S6M690"/>
<dbReference type="SUPFAM" id="SSF46785">
    <property type="entry name" value="Winged helix' DNA-binding domain"/>
    <property type="match status" value="1"/>
</dbReference>
<dbReference type="Pfam" id="PF00891">
    <property type="entry name" value="Methyltransf_2"/>
    <property type="match status" value="1"/>
</dbReference>